<dbReference type="InterPro" id="IPR006195">
    <property type="entry name" value="aa-tRNA-synth_II"/>
</dbReference>
<dbReference type="InterPro" id="IPR018163">
    <property type="entry name" value="Thr/Ala-tRNA-synth_IIc_edit"/>
</dbReference>
<dbReference type="InterPro" id="IPR012676">
    <property type="entry name" value="TGS-like"/>
</dbReference>
<name>A0A1H0SQG4_9CLOT</name>
<dbReference type="InterPro" id="IPR002314">
    <property type="entry name" value="aa-tRNA-synt_IIb"/>
</dbReference>
<dbReference type="SMART" id="SM00863">
    <property type="entry name" value="tRNA_SAD"/>
    <property type="match status" value="1"/>
</dbReference>
<dbReference type="CDD" id="cd00860">
    <property type="entry name" value="ThrRS_anticodon"/>
    <property type="match status" value="1"/>
</dbReference>
<keyword evidence="4 13" id="KW-0436">Ligase</keyword>
<keyword evidence="10 13" id="KW-0648">Protein biosynthesis</keyword>
<dbReference type="GO" id="GO:0016740">
    <property type="term" value="F:transferase activity"/>
    <property type="evidence" value="ECO:0007669"/>
    <property type="project" value="UniProtKB-ARBA"/>
</dbReference>
<dbReference type="InterPro" id="IPR045864">
    <property type="entry name" value="aa-tRNA-synth_II/BPL/LPL"/>
</dbReference>
<dbReference type="Gene3D" id="3.30.930.10">
    <property type="entry name" value="Bira Bifunctional Protein, Domain 2"/>
    <property type="match status" value="1"/>
</dbReference>
<protein>
    <recommendedName>
        <fullName evidence="13">Threonine--tRNA ligase</fullName>
        <ecNumber evidence="13">6.1.1.3</ecNumber>
    </recommendedName>
    <alternativeName>
        <fullName evidence="13">Threonyl-tRNA synthetase</fullName>
        <shortName evidence="13">ThrRS</shortName>
    </alternativeName>
</protein>
<dbReference type="PROSITE" id="PS50862">
    <property type="entry name" value="AA_TRNA_LIGASE_II"/>
    <property type="match status" value="1"/>
</dbReference>
<dbReference type="Pfam" id="PF02824">
    <property type="entry name" value="TGS"/>
    <property type="match status" value="1"/>
</dbReference>
<evidence type="ECO:0000256" key="4">
    <source>
        <dbReference type="ARBA" id="ARBA00022598"/>
    </source>
</evidence>
<gene>
    <name evidence="13" type="primary">thrS</name>
    <name evidence="16" type="ORF">SAMN04488529_105174</name>
</gene>
<keyword evidence="5 13" id="KW-0479">Metal-binding</keyword>
<feature type="binding site" evidence="13">
    <location>
        <position position="388"/>
    </location>
    <ligand>
        <name>Zn(2+)</name>
        <dbReference type="ChEBI" id="CHEBI:29105"/>
        <note>catalytic</note>
    </ligand>
</feature>
<dbReference type="OrthoDB" id="9802304at2"/>
<evidence type="ECO:0000256" key="5">
    <source>
        <dbReference type="ARBA" id="ARBA00022723"/>
    </source>
</evidence>
<dbReference type="InterPro" id="IPR033728">
    <property type="entry name" value="ThrRS_core"/>
</dbReference>
<dbReference type="GO" id="GO:0006435">
    <property type="term" value="P:threonyl-tRNA aminoacylation"/>
    <property type="evidence" value="ECO:0007669"/>
    <property type="project" value="UniProtKB-UniRule"/>
</dbReference>
<dbReference type="Gene3D" id="3.40.50.800">
    <property type="entry name" value="Anticodon-binding domain"/>
    <property type="match status" value="1"/>
</dbReference>
<dbReference type="Gene3D" id="3.30.980.10">
    <property type="entry name" value="Threonyl-trna Synthetase, Chain A, domain 2"/>
    <property type="match status" value="1"/>
</dbReference>
<dbReference type="Gene3D" id="3.10.20.30">
    <property type="match status" value="1"/>
</dbReference>
<evidence type="ECO:0000256" key="10">
    <source>
        <dbReference type="ARBA" id="ARBA00022917"/>
    </source>
</evidence>
<evidence type="ECO:0000256" key="3">
    <source>
        <dbReference type="ARBA" id="ARBA00022555"/>
    </source>
</evidence>
<sequence>MLKITLKDGSVKEFESEISVLDITKSISEGLARNACCGIVNGEVVDLRYVVTTDSELSICTFDSKEGRDAVRHSISHVLAYAVKRLFPSAKLAIGPAIENGFYYDFDIEKAFTAEDLVKIEDEMKKIIKENPSIERFTLPRAEAIKLMEEANELYKVELITDLPEDEIISFYKMGDFVDLCAGPHLMSLKAVKAPKLLRSAGAYWRGDEKNKMLSRIYGTAFLKKADLDAHLEALEEAIKRDHNKLGRELQLFTTDENVGQGLPLFMPKGAKILQTLQRWVEDEEEKRGYLLTKTPNMAKNNLYKVSGHWDHYKDGMFILGDEDKDEEVIALRPMTCPFQFSIYNAGQHSYRDLPIRYAETSTLCRKEASGEMHGLIRMRQFTLSDGHIVCAPDQLEEEFRGCVDLINYIMTTLGIDGDITYRFSKWDPNNTEKYIGSPESWNSTQSLMKEILDHLKIDYVEAEGEAAFYGPKLDIQFKNVHGKEDTIITVQIDFALAERFGMSYIDKNGDKKIPFVIHRSSIGCYERTLAMLIEKYAGAFPTWLAPNQVIVLPISDKYNDYAESIVKDFKNSGIKATADYRAEKIGYKIREARLERTPYILVVGEKELESNEASVRSRKNGEEGPLAVNVVKARILEEIATRSL</sequence>
<comment type="cofactor">
    <cofactor evidence="13">
        <name>Zn(2+)</name>
        <dbReference type="ChEBI" id="CHEBI:29105"/>
    </cofactor>
    <text evidence="13">Binds 1 zinc ion per subunit.</text>
</comment>
<reference evidence="16 17" key="1">
    <citation type="submission" date="2016-10" db="EMBL/GenBank/DDBJ databases">
        <authorList>
            <person name="de Groot N.N."/>
        </authorList>
    </citation>
    <scope>NUCLEOTIDE SEQUENCE [LARGE SCALE GENOMIC DNA]</scope>
    <source>
        <strain evidence="16 17">DSM 12272</strain>
    </source>
</reference>
<dbReference type="GO" id="GO:0140096">
    <property type="term" value="F:catalytic activity, acting on a protein"/>
    <property type="evidence" value="ECO:0007669"/>
    <property type="project" value="UniProtKB-ARBA"/>
</dbReference>
<dbReference type="RefSeq" id="WP_089969357.1">
    <property type="nucleotide sequence ID" value="NZ_FNJM01000005.1"/>
</dbReference>
<dbReference type="SUPFAM" id="SSF52954">
    <property type="entry name" value="Class II aaRS ABD-related"/>
    <property type="match status" value="1"/>
</dbReference>
<dbReference type="SUPFAM" id="SSF55681">
    <property type="entry name" value="Class II aaRS and biotin synthetases"/>
    <property type="match status" value="1"/>
</dbReference>
<dbReference type="FunFam" id="3.30.930.10:FF:000002">
    <property type="entry name" value="Threonine--tRNA ligase"/>
    <property type="match status" value="1"/>
</dbReference>
<comment type="catalytic activity">
    <reaction evidence="12 13">
        <text>tRNA(Thr) + L-threonine + ATP = L-threonyl-tRNA(Thr) + AMP + diphosphate + H(+)</text>
        <dbReference type="Rhea" id="RHEA:24624"/>
        <dbReference type="Rhea" id="RHEA-COMP:9670"/>
        <dbReference type="Rhea" id="RHEA-COMP:9704"/>
        <dbReference type="ChEBI" id="CHEBI:15378"/>
        <dbReference type="ChEBI" id="CHEBI:30616"/>
        <dbReference type="ChEBI" id="CHEBI:33019"/>
        <dbReference type="ChEBI" id="CHEBI:57926"/>
        <dbReference type="ChEBI" id="CHEBI:78442"/>
        <dbReference type="ChEBI" id="CHEBI:78534"/>
        <dbReference type="ChEBI" id="CHEBI:456215"/>
        <dbReference type="EC" id="6.1.1.3"/>
    </reaction>
</comment>
<keyword evidence="8 13" id="KW-0067">ATP-binding</keyword>
<dbReference type="PANTHER" id="PTHR11451:SF56">
    <property type="entry name" value="THREONINE--TRNA LIGASE 1"/>
    <property type="match status" value="1"/>
</dbReference>
<dbReference type="InterPro" id="IPR004095">
    <property type="entry name" value="TGS"/>
</dbReference>
<dbReference type="InterPro" id="IPR036621">
    <property type="entry name" value="Anticodon-bd_dom_sf"/>
</dbReference>
<dbReference type="HAMAP" id="MF_00184">
    <property type="entry name" value="Thr_tRNA_synth"/>
    <property type="match status" value="1"/>
</dbReference>
<feature type="binding site" evidence="13">
    <location>
        <position position="337"/>
    </location>
    <ligand>
        <name>Zn(2+)</name>
        <dbReference type="ChEBI" id="CHEBI:29105"/>
        <note>catalytic</note>
    </ligand>
</feature>
<keyword evidence="17" id="KW-1185">Reference proteome</keyword>
<keyword evidence="11 13" id="KW-0030">Aminoacyl-tRNA synthetase</keyword>
<dbReference type="FunFam" id="3.30.980.10:FF:000005">
    <property type="entry name" value="Threonyl-tRNA synthetase, mitochondrial"/>
    <property type="match status" value="1"/>
</dbReference>
<dbReference type="InterPro" id="IPR047246">
    <property type="entry name" value="ThrRS_anticodon"/>
</dbReference>
<evidence type="ECO:0000313" key="16">
    <source>
        <dbReference type="EMBL" id="SDP43980.1"/>
    </source>
</evidence>
<keyword evidence="6 13" id="KW-0547">Nucleotide-binding</keyword>
<evidence type="ECO:0000259" key="14">
    <source>
        <dbReference type="PROSITE" id="PS50862"/>
    </source>
</evidence>
<evidence type="ECO:0000256" key="8">
    <source>
        <dbReference type="ARBA" id="ARBA00022840"/>
    </source>
</evidence>
<evidence type="ECO:0000259" key="15">
    <source>
        <dbReference type="PROSITE" id="PS51880"/>
    </source>
</evidence>
<feature type="binding site" evidence="13">
    <location>
        <position position="519"/>
    </location>
    <ligand>
        <name>Zn(2+)</name>
        <dbReference type="ChEBI" id="CHEBI:29105"/>
        <note>catalytic</note>
    </ligand>
</feature>
<dbReference type="NCBIfam" id="TIGR00418">
    <property type="entry name" value="thrS"/>
    <property type="match status" value="1"/>
</dbReference>
<evidence type="ECO:0000256" key="7">
    <source>
        <dbReference type="ARBA" id="ARBA00022833"/>
    </source>
</evidence>
<proteinExistence type="inferred from homology"/>
<dbReference type="CDD" id="cd00771">
    <property type="entry name" value="ThrRS_core"/>
    <property type="match status" value="1"/>
</dbReference>
<dbReference type="EMBL" id="FNJM01000005">
    <property type="protein sequence ID" value="SDP43980.1"/>
    <property type="molecule type" value="Genomic_DNA"/>
</dbReference>
<dbReference type="PANTHER" id="PTHR11451">
    <property type="entry name" value="THREONINE-TRNA LIGASE"/>
    <property type="match status" value="1"/>
</dbReference>
<dbReference type="GO" id="GO:0005524">
    <property type="term" value="F:ATP binding"/>
    <property type="evidence" value="ECO:0007669"/>
    <property type="project" value="UniProtKB-UniRule"/>
</dbReference>
<evidence type="ECO:0000313" key="17">
    <source>
        <dbReference type="Proteomes" id="UP000198597"/>
    </source>
</evidence>
<dbReference type="GO" id="GO:0004829">
    <property type="term" value="F:threonine-tRNA ligase activity"/>
    <property type="evidence" value="ECO:0007669"/>
    <property type="project" value="UniProtKB-UniRule"/>
</dbReference>
<evidence type="ECO:0000256" key="6">
    <source>
        <dbReference type="ARBA" id="ARBA00022741"/>
    </source>
</evidence>
<dbReference type="GO" id="GO:0046872">
    <property type="term" value="F:metal ion binding"/>
    <property type="evidence" value="ECO:0007669"/>
    <property type="project" value="UniProtKB-KW"/>
</dbReference>
<dbReference type="Pfam" id="PF00587">
    <property type="entry name" value="tRNA-synt_2b"/>
    <property type="match status" value="1"/>
</dbReference>
<dbReference type="SUPFAM" id="SSF55186">
    <property type="entry name" value="ThrRS/AlaRS common domain"/>
    <property type="match status" value="1"/>
</dbReference>
<feature type="domain" description="Aminoacyl-transfer RNA synthetases class-II family profile" evidence="14">
    <location>
        <begin position="268"/>
        <end position="542"/>
    </location>
</feature>
<keyword evidence="9 13" id="KW-0694">RNA-binding</keyword>
<dbReference type="FunFam" id="3.30.54.20:FF:000002">
    <property type="entry name" value="Threonine--tRNA ligase"/>
    <property type="match status" value="1"/>
</dbReference>
<dbReference type="SUPFAM" id="SSF81271">
    <property type="entry name" value="TGS-like"/>
    <property type="match status" value="1"/>
</dbReference>
<dbReference type="AlphaFoldDB" id="A0A1H0SQG4"/>
<dbReference type="Gene3D" id="3.30.54.20">
    <property type="match status" value="1"/>
</dbReference>
<dbReference type="Pfam" id="PF07973">
    <property type="entry name" value="tRNA_SAD"/>
    <property type="match status" value="1"/>
</dbReference>
<evidence type="ECO:0000256" key="11">
    <source>
        <dbReference type="ARBA" id="ARBA00023146"/>
    </source>
</evidence>
<evidence type="ECO:0000256" key="9">
    <source>
        <dbReference type="ARBA" id="ARBA00022884"/>
    </source>
</evidence>
<evidence type="ECO:0000256" key="13">
    <source>
        <dbReference type="HAMAP-Rule" id="MF_00184"/>
    </source>
</evidence>
<dbReference type="InterPro" id="IPR002320">
    <property type="entry name" value="Thr-tRNA-ligase_IIa"/>
</dbReference>
<comment type="similarity">
    <text evidence="1 13">Belongs to the class-II aminoacyl-tRNA synthetase family.</text>
</comment>
<dbReference type="CDD" id="cd01667">
    <property type="entry name" value="TGS_ThrRS"/>
    <property type="match status" value="1"/>
</dbReference>
<keyword evidence="2 13" id="KW-0963">Cytoplasm</keyword>
<keyword evidence="7 13" id="KW-0862">Zinc</keyword>
<keyword evidence="3 13" id="KW-0820">tRNA-binding</keyword>
<evidence type="ECO:0000256" key="1">
    <source>
        <dbReference type="ARBA" id="ARBA00008226"/>
    </source>
</evidence>
<dbReference type="PROSITE" id="PS51880">
    <property type="entry name" value="TGS"/>
    <property type="match status" value="1"/>
</dbReference>
<evidence type="ECO:0000256" key="12">
    <source>
        <dbReference type="ARBA" id="ARBA00049515"/>
    </source>
</evidence>
<organism evidence="16 17">
    <name type="scientific">Clostridium gasigenes</name>
    <dbReference type="NCBI Taxonomy" id="94869"/>
    <lineage>
        <taxon>Bacteria</taxon>
        <taxon>Bacillati</taxon>
        <taxon>Bacillota</taxon>
        <taxon>Clostridia</taxon>
        <taxon>Eubacteriales</taxon>
        <taxon>Clostridiaceae</taxon>
        <taxon>Clostridium</taxon>
    </lineage>
</organism>
<dbReference type="GO" id="GO:0005737">
    <property type="term" value="C:cytoplasm"/>
    <property type="evidence" value="ECO:0007669"/>
    <property type="project" value="UniProtKB-SubCell"/>
</dbReference>
<dbReference type="Pfam" id="PF03129">
    <property type="entry name" value="HGTP_anticodon"/>
    <property type="match status" value="1"/>
</dbReference>
<accession>A0A1H0SQG4</accession>
<comment type="subunit">
    <text evidence="13">Homodimer.</text>
</comment>
<dbReference type="EC" id="6.1.1.3" evidence="13"/>
<dbReference type="InterPro" id="IPR012947">
    <property type="entry name" value="tRNA_SAD"/>
</dbReference>
<dbReference type="GO" id="GO:0000049">
    <property type="term" value="F:tRNA binding"/>
    <property type="evidence" value="ECO:0007669"/>
    <property type="project" value="UniProtKB-KW"/>
</dbReference>
<evidence type="ECO:0000256" key="2">
    <source>
        <dbReference type="ARBA" id="ARBA00022490"/>
    </source>
</evidence>
<dbReference type="PRINTS" id="PR01047">
    <property type="entry name" value="TRNASYNTHTHR"/>
</dbReference>
<dbReference type="InterPro" id="IPR012675">
    <property type="entry name" value="Beta-grasp_dom_sf"/>
</dbReference>
<dbReference type="Proteomes" id="UP000198597">
    <property type="component" value="Unassembled WGS sequence"/>
</dbReference>
<feature type="domain" description="TGS" evidence="15">
    <location>
        <begin position="1"/>
        <end position="61"/>
    </location>
</feature>
<comment type="caution">
    <text evidence="13">Lacks conserved residue(s) required for the propagation of feature annotation.</text>
</comment>
<dbReference type="FunFam" id="3.40.50.800:FF:000001">
    <property type="entry name" value="Threonine--tRNA ligase"/>
    <property type="match status" value="1"/>
</dbReference>
<dbReference type="STRING" id="94869.SAMN04488529_105174"/>
<dbReference type="InterPro" id="IPR004154">
    <property type="entry name" value="Anticodon-bd"/>
</dbReference>
<comment type="subcellular location">
    <subcellularLocation>
        <location evidence="13">Cytoplasm</location>
    </subcellularLocation>
</comment>